<feature type="transmembrane region" description="Helical" evidence="1">
    <location>
        <begin position="39"/>
        <end position="62"/>
    </location>
</feature>
<feature type="transmembrane region" description="Helical" evidence="1">
    <location>
        <begin position="6"/>
        <end position="27"/>
    </location>
</feature>
<accession>A0ABR7GJN2</accession>
<keyword evidence="3" id="KW-1185">Reference proteome</keyword>
<sequence length="113" mass="12449">MSFNTANMIVFVLMVLLPLAAVLALEVFLSRRPSWWPGLVLPCSVTLGAFNMIRLMALNFLLAQPTLGGGILHAGLFILACLVPSAALFTIYFLNRKKVQQKCAETENSKPKR</sequence>
<proteinExistence type="predicted"/>
<evidence type="ECO:0000256" key="1">
    <source>
        <dbReference type="SAM" id="Phobius"/>
    </source>
</evidence>
<evidence type="ECO:0000313" key="3">
    <source>
        <dbReference type="Proteomes" id="UP000641741"/>
    </source>
</evidence>
<keyword evidence="1" id="KW-0812">Transmembrane</keyword>
<comment type="caution">
    <text evidence="2">The sequence shown here is derived from an EMBL/GenBank/DDBJ whole genome shotgun (WGS) entry which is preliminary data.</text>
</comment>
<gene>
    <name evidence="2" type="ORF">H8S02_00970</name>
</gene>
<protein>
    <submittedName>
        <fullName evidence="2">Uncharacterized protein</fullName>
    </submittedName>
</protein>
<keyword evidence="1" id="KW-0472">Membrane</keyword>
<keyword evidence="1" id="KW-1133">Transmembrane helix</keyword>
<reference evidence="2 3" key="1">
    <citation type="submission" date="2020-08" db="EMBL/GenBank/DDBJ databases">
        <title>Genome public.</title>
        <authorList>
            <person name="Liu C."/>
            <person name="Sun Q."/>
        </authorList>
    </citation>
    <scope>NUCLEOTIDE SEQUENCE [LARGE SCALE GENOMIC DNA]</scope>
    <source>
        <strain evidence="2 3">M2</strain>
    </source>
</reference>
<dbReference type="EMBL" id="JACOPK010000001">
    <property type="protein sequence ID" value="MBC5694529.1"/>
    <property type="molecule type" value="Genomic_DNA"/>
</dbReference>
<name>A0ABR7GJN2_9FIRM</name>
<feature type="transmembrane region" description="Helical" evidence="1">
    <location>
        <begin position="74"/>
        <end position="94"/>
    </location>
</feature>
<evidence type="ECO:0000313" key="2">
    <source>
        <dbReference type="EMBL" id="MBC5694529.1"/>
    </source>
</evidence>
<organism evidence="2 3">
    <name type="scientific">Agathobaculum hominis</name>
    <dbReference type="NCBI Taxonomy" id="2763014"/>
    <lineage>
        <taxon>Bacteria</taxon>
        <taxon>Bacillati</taxon>
        <taxon>Bacillota</taxon>
        <taxon>Clostridia</taxon>
        <taxon>Eubacteriales</taxon>
        <taxon>Butyricicoccaceae</taxon>
        <taxon>Agathobaculum</taxon>
    </lineage>
</organism>
<dbReference type="RefSeq" id="WP_186968822.1">
    <property type="nucleotide sequence ID" value="NZ_JACOPK010000001.1"/>
</dbReference>
<dbReference type="Proteomes" id="UP000641741">
    <property type="component" value="Unassembled WGS sequence"/>
</dbReference>